<sequence>MKEILLQLTNSISLTEEEMIEAVQYLFSPDITDSEIAAFLVSLKAKGETVNEIATFVKALRAHALTFDTSIPHLMDNCGTGGDGSKSFNISTTSAFVIAASGIPVAKHGNRSVSSKTGSADVLEHLGIRLDLSPRQIEGILEKIGIAFLFAPNVHPQIKRIMKVRQDLRIPTTFNLLGPLINPMNLENQLLGIYKRDAVEMFAEVLQKLGRKRAVVINGAGYMDEASLQGENYLAILKDGNIQTTMLHPEEVGLHVYANEKIRGGYAKENAAILLRVLEGEKGAYRETVALNAGIGIFVGGRTESIKEGVQLALEIIDSGAAMEKLEQLKTLSVQSTEKVI</sequence>
<reference evidence="12 13" key="1">
    <citation type="submission" date="2017-08" db="EMBL/GenBank/DDBJ databases">
        <title>Complete Genome Sequence of Bacillus kochii Oregon-R-modENCODE STRAIN BDGP4, isolated from Drosophila melanogaster gut.</title>
        <authorList>
            <person name="Wan K.H."/>
            <person name="Yu C."/>
            <person name="Park S."/>
            <person name="Hammonds A.S."/>
            <person name="Booth B.W."/>
            <person name="Celniker S.E."/>
        </authorList>
    </citation>
    <scope>NUCLEOTIDE SEQUENCE [LARGE SCALE GENOMIC DNA]</scope>
    <source>
        <strain evidence="12 13">BDGP4</strain>
    </source>
</reference>
<feature type="domain" description="Glycosyl transferase family 3 N-terminal" evidence="11">
    <location>
        <begin position="2"/>
        <end position="64"/>
    </location>
</feature>
<evidence type="ECO:0000313" key="13">
    <source>
        <dbReference type="Proteomes" id="UP000215137"/>
    </source>
</evidence>
<dbReference type="InterPro" id="IPR035902">
    <property type="entry name" value="Nuc_phospho_transferase"/>
</dbReference>
<dbReference type="GO" id="GO:0000287">
    <property type="term" value="F:magnesium ion binding"/>
    <property type="evidence" value="ECO:0007669"/>
    <property type="project" value="UniProtKB-UniRule"/>
</dbReference>
<dbReference type="HAMAP" id="MF_00211">
    <property type="entry name" value="TrpD"/>
    <property type="match status" value="1"/>
</dbReference>
<dbReference type="InterPro" id="IPR036320">
    <property type="entry name" value="Glycosyl_Trfase_fam3_N_dom_sf"/>
</dbReference>
<feature type="binding site" evidence="9">
    <location>
        <position position="110"/>
    </location>
    <ligand>
        <name>anthranilate</name>
        <dbReference type="ChEBI" id="CHEBI:16567"/>
        <label>1</label>
    </ligand>
</feature>
<evidence type="ECO:0000259" key="11">
    <source>
        <dbReference type="Pfam" id="PF02885"/>
    </source>
</evidence>
<evidence type="ECO:0000259" key="10">
    <source>
        <dbReference type="Pfam" id="PF00591"/>
    </source>
</evidence>
<evidence type="ECO:0000256" key="6">
    <source>
        <dbReference type="ARBA" id="ARBA00023141"/>
    </source>
</evidence>
<protein>
    <recommendedName>
        <fullName evidence="9">Anthranilate phosphoribosyltransferase</fullName>
        <ecNumber evidence="9">2.4.2.18</ecNumber>
    </recommendedName>
</protein>
<dbReference type="Pfam" id="PF02885">
    <property type="entry name" value="Glycos_trans_3N"/>
    <property type="match status" value="1"/>
</dbReference>
<dbReference type="AlphaFoldDB" id="A0A248TMI1"/>
<comment type="similarity">
    <text evidence="8">In the C-terminal section; belongs to the anthranilate phosphoribosyltransferase family.</text>
</comment>
<organism evidence="12 13">
    <name type="scientific">Cytobacillus kochii</name>
    <dbReference type="NCBI Taxonomy" id="859143"/>
    <lineage>
        <taxon>Bacteria</taxon>
        <taxon>Bacillati</taxon>
        <taxon>Bacillota</taxon>
        <taxon>Bacilli</taxon>
        <taxon>Bacillales</taxon>
        <taxon>Bacillaceae</taxon>
        <taxon>Cytobacillus</taxon>
    </lineage>
</organism>
<dbReference type="InterPro" id="IPR005940">
    <property type="entry name" value="Anthranilate_Pribosyl_Tfrase"/>
</dbReference>
<dbReference type="FunFam" id="3.40.1030.10:FF:000002">
    <property type="entry name" value="Anthranilate phosphoribosyltransferase"/>
    <property type="match status" value="1"/>
</dbReference>
<evidence type="ECO:0000256" key="7">
    <source>
        <dbReference type="ARBA" id="ARBA00052328"/>
    </source>
</evidence>
<dbReference type="GO" id="GO:0005829">
    <property type="term" value="C:cytosol"/>
    <property type="evidence" value="ECO:0007669"/>
    <property type="project" value="TreeGrafter"/>
</dbReference>
<comment type="catalytic activity">
    <reaction evidence="7 9">
        <text>N-(5-phospho-beta-D-ribosyl)anthranilate + diphosphate = 5-phospho-alpha-D-ribose 1-diphosphate + anthranilate</text>
        <dbReference type="Rhea" id="RHEA:11768"/>
        <dbReference type="ChEBI" id="CHEBI:16567"/>
        <dbReference type="ChEBI" id="CHEBI:18277"/>
        <dbReference type="ChEBI" id="CHEBI:33019"/>
        <dbReference type="ChEBI" id="CHEBI:58017"/>
        <dbReference type="EC" id="2.4.2.18"/>
    </reaction>
</comment>
<dbReference type="InterPro" id="IPR000312">
    <property type="entry name" value="Glycosyl_Trfase_fam3"/>
</dbReference>
<accession>A0A248TMI1</accession>
<dbReference type="UniPathway" id="UPA00035">
    <property type="reaction ID" value="UER00041"/>
</dbReference>
<feature type="binding site" evidence="9">
    <location>
        <position position="225"/>
    </location>
    <ligand>
        <name>Mg(2+)</name>
        <dbReference type="ChEBI" id="CHEBI:18420"/>
        <label>1</label>
    </ligand>
</feature>
<dbReference type="KEGG" id="bko:CKF48_20155"/>
<feature type="binding site" evidence="9">
    <location>
        <begin position="89"/>
        <end position="92"/>
    </location>
    <ligand>
        <name>5-phospho-alpha-D-ribose 1-diphosphate</name>
        <dbReference type="ChEBI" id="CHEBI:58017"/>
    </ligand>
</feature>
<dbReference type="Pfam" id="PF00591">
    <property type="entry name" value="Glycos_transf_3"/>
    <property type="match status" value="1"/>
</dbReference>
<evidence type="ECO:0000256" key="8">
    <source>
        <dbReference type="ARBA" id="ARBA00061188"/>
    </source>
</evidence>
<dbReference type="NCBIfam" id="TIGR01245">
    <property type="entry name" value="trpD"/>
    <property type="match status" value="1"/>
</dbReference>
<dbReference type="EMBL" id="CP022983">
    <property type="protein sequence ID" value="ASV69423.1"/>
    <property type="molecule type" value="Genomic_DNA"/>
</dbReference>
<keyword evidence="5 9" id="KW-0822">Tryptophan biosynthesis</keyword>
<comment type="pathway">
    <text evidence="1 9">Amino-acid biosynthesis; L-tryptophan biosynthesis; L-tryptophan from chorismate: step 2/5.</text>
</comment>
<feature type="domain" description="Glycosyl transferase family 3" evidence="10">
    <location>
        <begin position="73"/>
        <end position="322"/>
    </location>
</feature>
<comment type="similarity">
    <text evidence="9">Belongs to the anthranilate phosphoribosyltransferase family.</text>
</comment>
<keyword evidence="13" id="KW-1185">Reference proteome</keyword>
<dbReference type="SUPFAM" id="SSF52418">
    <property type="entry name" value="Nucleoside phosphorylase/phosphoribosyltransferase catalytic domain"/>
    <property type="match status" value="1"/>
</dbReference>
<evidence type="ECO:0000256" key="4">
    <source>
        <dbReference type="ARBA" id="ARBA00022679"/>
    </source>
</evidence>
<dbReference type="Proteomes" id="UP000215137">
    <property type="component" value="Chromosome"/>
</dbReference>
<dbReference type="Gene3D" id="1.20.970.10">
    <property type="entry name" value="Transferase, Pyrimidine Nucleoside Phosphorylase, Chain C"/>
    <property type="match status" value="1"/>
</dbReference>
<comment type="caution">
    <text evidence="9">Lacks conserved residue(s) required for the propagation of feature annotation.</text>
</comment>
<dbReference type="InterPro" id="IPR017459">
    <property type="entry name" value="Glycosyl_Trfase_fam3_N_dom"/>
</dbReference>
<evidence type="ECO:0000256" key="1">
    <source>
        <dbReference type="ARBA" id="ARBA00004907"/>
    </source>
</evidence>
<gene>
    <name evidence="9 12" type="primary">trpD</name>
    <name evidence="12" type="ORF">CKF48_20155</name>
</gene>
<keyword evidence="9" id="KW-0460">Magnesium</keyword>
<dbReference type="Gene3D" id="3.40.1030.10">
    <property type="entry name" value="Nucleoside phosphorylase/phosphoribosyltransferase catalytic domain"/>
    <property type="match status" value="1"/>
</dbReference>
<name>A0A248TMI1_9BACI</name>
<dbReference type="EC" id="2.4.2.18" evidence="9"/>
<dbReference type="PANTHER" id="PTHR43285:SF2">
    <property type="entry name" value="ANTHRANILATE PHOSPHORIBOSYLTRANSFERASE"/>
    <property type="match status" value="1"/>
</dbReference>
<keyword evidence="4 9" id="KW-0808">Transferase</keyword>
<feature type="binding site" evidence="9">
    <location>
        <position position="225"/>
    </location>
    <ligand>
        <name>Mg(2+)</name>
        <dbReference type="ChEBI" id="CHEBI:18420"/>
        <label>2</label>
    </ligand>
</feature>
<evidence type="ECO:0000256" key="5">
    <source>
        <dbReference type="ARBA" id="ARBA00022822"/>
    </source>
</evidence>
<feature type="binding site" evidence="9">
    <location>
        <position position="79"/>
    </location>
    <ligand>
        <name>anthranilate</name>
        <dbReference type="ChEBI" id="CHEBI:16567"/>
        <label>1</label>
    </ligand>
</feature>
<comment type="cofactor">
    <cofactor evidence="9">
        <name>Mg(2+)</name>
        <dbReference type="ChEBI" id="CHEBI:18420"/>
    </cofactor>
    <text evidence="9">Binds 2 magnesium ions per monomer.</text>
</comment>
<evidence type="ECO:0000256" key="9">
    <source>
        <dbReference type="HAMAP-Rule" id="MF_00211"/>
    </source>
</evidence>
<dbReference type="PANTHER" id="PTHR43285">
    <property type="entry name" value="ANTHRANILATE PHOSPHORIBOSYLTRANSFERASE"/>
    <property type="match status" value="1"/>
</dbReference>
<comment type="function">
    <text evidence="9">Catalyzes the transfer of the phosphoribosyl group of 5-phosphorylribose-1-pyrophosphate (PRPP) to anthranilate to yield N-(5'-phosphoribosyl)-anthranilate (PRA).</text>
</comment>
<proteinExistence type="inferred from homology"/>
<dbReference type="GO" id="GO:0004048">
    <property type="term" value="F:anthranilate phosphoribosyltransferase activity"/>
    <property type="evidence" value="ECO:0007669"/>
    <property type="project" value="UniProtKB-UniRule"/>
</dbReference>
<keyword evidence="6 9" id="KW-0057">Aromatic amino acid biosynthesis</keyword>
<feature type="binding site" evidence="9">
    <location>
        <position position="165"/>
    </location>
    <ligand>
        <name>anthranilate</name>
        <dbReference type="ChEBI" id="CHEBI:16567"/>
        <label>2</label>
    </ligand>
</feature>
<feature type="binding site" evidence="9">
    <location>
        <begin position="107"/>
        <end position="115"/>
    </location>
    <ligand>
        <name>5-phospho-alpha-D-ribose 1-diphosphate</name>
        <dbReference type="ChEBI" id="CHEBI:58017"/>
    </ligand>
</feature>
<feature type="binding site" evidence="9">
    <location>
        <position position="91"/>
    </location>
    <ligand>
        <name>Mg(2+)</name>
        <dbReference type="ChEBI" id="CHEBI:18420"/>
        <label>1</label>
    </ligand>
</feature>
<dbReference type="SUPFAM" id="SSF47648">
    <property type="entry name" value="Nucleoside phosphorylase/phosphoribosyltransferase N-terminal domain"/>
    <property type="match status" value="1"/>
</dbReference>
<feature type="binding site" evidence="9">
    <location>
        <position position="119"/>
    </location>
    <ligand>
        <name>5-phospho-alpha-D-ribose 1-diphosphate</name>
        <dbReference type="ChEBI" id="CHEBI:58017"/>
    </ligand>
</feature>
<dbReference type="GO" id="GO:0000162">
    <property type="term" value="P:L-tryptophan biosynthetic process"/>
    <property type="evidence" value="ECO:0007669"/>
    <property type="project" value="UniProtKB-UniRule"/>
</dbReference>
<evidence type="ECO:0000256" key="3">
    <source>
        <dbReference type="ARBA" id="ARBA00022676"/>
    </source>
</evidence>
<evidence type="ECO:0000256" key="2">
    <source>
        <dbReference type="ARBA" id="ARBA00022605"/>
    </source>
</evidence>
<feature type="binding site" evidence="9">
    <location>
        <begin position="82"/>
        <end position="83"/>
    </location>
    <ligand>
        <name>5-phospho-alpha-D-ribose 1-diphosphate</name>
        <dbReference type="ChEBI" id="CHEBI:58017"/>
    </ligand>
</feature>
<evidence type="ECO:0000313" key="12">
    <source>
        <dbReference type="EMBL" id="ASV69423.1"/>
    </source>
</evidence>
<feature type="binding site" evidence="9">
    <location>
        <position position="224"/>
    </location>
    <ligand>
        <name>Mg(2+)</name>
        <dbReference type="ChEBI" id="CHEBI:18420"/>
        <label>2</label>
    </ligand>
</feature>
<dbReference type="RefSeq" id="WP_095372986.1">
    <property type="nucleotide sequence ID" value="NZ_CP022983.1"/>
</dbReference>
<feature type="binding site" evidence="9">
    <location>
        <position position="87"/>
    </location>
    <ligand>
        <name>5-phospho-alpha-D-ribose 1-diphosphate</name>
        <dbReference type="ChEBI" id="CHEBI:58017"/>
    </ligand>
</feature>
<keyword evidence="2 9" id="KW-0028">Amino-acid biosynthesis</keyword>
<keyword evidence="9" id="KW-0479">Metal-binding</keyword>
<dbReference type="OrthoDB" id="9806430at2"/>
<comment type="subunit">
    <text evidence="9">Homodimer.</text>
</comment>
<feature type="binding site" evidence="9">
    <location>
        <position position="79"/>
    </location>
    <ligand>
        <name>5-phospho-alpha-D-ribose 1-diphosphate</name>
        <dbReference type="ChEBI" id="CHEBI:58017"/>
    </ligand>
</feature>
<keyword evidence="3 9" id="KW-0328">Glycosyltransferase</keyword>